<proteinExistence type="inferred from homology"/>
<dbReference type="PANTHER" id="PTHR34406:SF1">
    <property type="entry name" value="PROTEIN YCEI"/>
    <property type="match status" value="1"/>
</dbReference>
<evidence type="ECO:0000313" key="3">
    <source>
        <dbReference type="EMBL" id="SDX76650.1"/>
    </source>
</evidence>
<dbReference type="SUPFAM" id="SSF101874">
    <property type="entry name" value="YceI-like"/>
    <property type="match status" value="1"/>
</dbReference>
<dbReference type="PANTHER" id="PTHR34406">
    <property type="entry name" value="PROTEIN YCEI"/>
    <property type="match status" value="1"/>
</dbReference>
<evidence type="ECO:0000259" key="2">
    <source>
        <dbReference type="SMART" id="SM00867"/>
    </source>
</evidence>
<keyword evidence="4" id="KW-1185">Reference proteome</keyword>
<dbReference type="SMART" id="SM00867">
    <property type="entry name" value="YceI"/>
    <property type="match status" value="1"/>
</dbReference>
<dbReference type="RefSeq" id="WP_091289855.1">
    <property type="nucleotide sequence ID" value="NZ_FNON01000003.1"/>
</dbReference>
<dbReference type="InterPro" id="IPR036761">
    <property type="entry name" value="TTHA0802/YceI-like_sf"/>
</dbReference>
<dbReference type="Gene3D" id="2.40.128.110">
    <property type="entry name" value="Lipid/polyisoprenoid-binding, YceI-like"/>
    <property type="match status" value="1"/>
</dbReference>
<sequence length="161" mass="17275">MTAATLPQVGTYQLVPSLSSITFAIKKLGIFTIHGGFEVRSGRGVVGEEGVTVFAEIDAASFVTGNKHRDKQVRGRSFLDSARHPKIIFEGTVTGDMVSGVLSFRDSAEIELIVDEVRTKGPRVDVRAHGQVSRSALGVPNGRPVIGDLLEVGLTVSWTRD</sequence>
<dbReference type="Proteomes" id="UP000199515">
    <property type="component" value="Unassembled WGS sequence"/>
</dbReference>
<dbReference type="EMBL" id="FNON01000003">
    <property type="protein sequence ID" value="SDX76650.1"/>
    <property type="molecule type" value="Genomic_DNA"/>
</dbReference>
<protein>
    <submittedName>
        <fullName evidence="3">Polyisoprenoid-binding protein YceI</fullName>
    </submittedName>
</protein>
<dbReference type="STRING" id="589385.SAMN05421504_103763"/>
<dbReference type="OrthoDB" id="9811006at2"/>
<dbReference type="Pfam" id="PF04264">
    <property type="entry name" value="YceI"/>
    <property type="match status" value="1"/>
</dbReference>
<reference evidence="3 4" key="1">
    <citation type="submission" date="2016-10" db="EMBL/GenBank/DDBJ databases">
        <authorList>
            <person name="de Groot N.N."/>
        </authorList>
    </citation>
    <scope>NUCLEOTIDE SEQUENCE [LARGE SCALE GENOMIC DNA]</scope>
    <source>
        <strain evidence="3 4">CPCC 202699</strain>
    </source>
</reference>
<evidence type="ECO:0000256" key="1">
    <source>
        <dbReference type="ARBA" id="ARBA00008812"/>
    </source>
</evidence>
<organism evidence="3 4">
    <name type="scientific">Amycolatopsis xylanica</name>
    <dbReference type="NCBI Taxonomy" id="589385"/>
    <lineage>
        <taxon>Bacteria</taxon>
        <taxon>Bacillati</taxon>
        <taxon>Actinomycetota</taxon>
        <taxon>Actinomycetes</taxon>
        <taxon>Pseudonocardiales</taxon>
        <taxon>Pseudonocardiaceae</taxon>
        <taxon>Amycolatopsis</taxon>
    </lineage>
</organism>
<evidence type="ECO:0000313" key="4">
    <source>
        <dbReference type="Proteomes" id="UP000199515"/>
    </source>
</evidence>
<comment type="similarity">
    <text evidence="1">Belongs to the UPF0312 family.</text>
</comment>
<feature type="domain" description="Lipid/polyisoprenoid-binding YceI-like" evidence="2">
    <location>
        <begin position="11"/>
        <end position="159"/>
    </location>
</feature>
<dbReference type="AlphaFoldDB" id="A0A1H3EDF3"/>
<gene>
    <name evidence="3" type="ORF">SAMN05421504_103763</name>
</gene>
<dbReference type="InterPro" id="IPR007372">
    <property type="entry name" value="Lipid/polyisoprenoid-bd_YceI"/>
</dbReference>
<name>A0A1H3EDF3_9PSEU</name>
<accession>A0A1H3EDF3</accession>